<keyword evidence="2" id="KW-1185">Reference proteome</keyword>
<comment type="caution">
    <text evidence="1">The sequence shown here is derived from an EMBL/GenBank/DDBJ whole genome shotgun (WGS) entry which is preliminary data.</text>
</comment>
<reference evidence="1 2" key="1">
    <citation type="journal article" date="2019" name="Mol. Ecol. Resour.">
        <title>Improving Illumina assemblies with Hi-C and long reads: an example with the North African dromedary.</title>
        <authorList>
            <person name="Elbers J.P."/>
            <person name="Rogers M.F."/>
            <person name="Perelman P.L."/>
            <person name="Proskuryakova A.A."/>
            <person name="Serdyukova N.A."/>
            <person name="Johnson W.E."/>
            <person name="Horin P."/>
            <person name="Corander J."/>
            <person name="Murphy D."/>
            <person name="Burger P.A."/>
        </authorList>
    </citation>
    <scope>NUCLEOTIDE SEQUENCE [LARGE SCALE GENOMIC DNA]</scope>
    <source>
        <strain evidence="1">Drom800</strain>
        <tissue evidence="1">Blood</tissue>
    </source>
</reference>
<name>A0A5N4DJ52_CAMDR</name>
<organism evidence="1 2">
    <name type="scientific">Camelus dromedarius</name>
    <name type="common">Dromedary</name>
    <name type="synonym">Arabian camel</name>
    <dbReference type="NCBI Taxonomy" id="9838"/>
    <lineage>
        <taxon>Eukaryota</taxon>
        <taxon>Metazoa</taxon>
        <taxon>Chordata</taxon>
        <taxon>Craniata</taxon>
        <taxon>Vertebrata</taxon>
        <taxon>Euteleostomi</taxon>
        <taxon>Mammalia</taxon>
        <taxon>Eutheria</taxon>
        <taxon>Laurasiatheria</taxon>
        <taxon>Artiodactyla</taxon>
        <taxon>Tylopoda</taxon>
        <taxon>Camelidae</taxon>
        <taxon>Camelus</taxon>
    </lineage>
</organism>
<sequence length="94" mass="10293">MSNVSIREATIQIKIIDQEWGLIQNGDLKLGHIELQWAVSQTHVSISHVLLLLKEEQIHFQSVKKISKDVTEDTGVGLESICSAAEGSAGALAW</sequence>
<accession>A0A5N4DJ52</accession>
<gene>
    <name evidence="1" type="ORF">Cadr_000009217</name>
</gene>
<dbReference type="Proteomes" id="UP000299084">
    <property type="component" value="Unassembled WGS sequence"/>
</dbReference>
<dbReference type="EMBL" id="JWIN03000011">
    <property type="protein sequence ID" value="KAB1271168.1"/>
    <property type="molecule type" value="Genomic_DNA"/>
</dbReference>
<protein>
    <submittedName>
        <fullName evidence="1">Uncharacterized protein</fullName>
    </submittedName>
</protein>
<evidence type="ECO:0000313" key="2">
    <source>
        <dbReference type="Proteomes" id="UP000299084"/>
    </source>
</evidence>
<proteinExistence type="predicted"/>
<evidence type="ECO:0000313" key="1">
    <source>
        <dbReference type="EMBL" id="KAB1271168.1"/>
    </source>
</evidence>
<dbReference type="AlphaFoldDB" id="A0A5N4DJ52"/>